<dbReference type="PANTHER" id="PTHR43078:SF22">
    <property type="entry name" value="UDP-GLUCURONIC ACID DECARBOXYLASE 1"/>
    <property type="match status" value="1"/>
</dbReference>
<evidence type="ECO:0000256" key="8">
    <source>
        <dbReference type="ARBA" id="ARBA00025005"/>
    </source>
</evidence>
<sequence length="455" mass="50912">MLTCAAAPYPQLFLRFPSCSHSLPLSLSSPFCHPPRRNSNRRRFLLRYNEAASQAIQLQATSPDSGHFVPKTLEAAVAIFLPRSISGLLPPPRAAPRLPNPRHPHRLLRLPPPSIPLLLALPNFPSPHLASPILLSLLLRRCSEAYDTDWTEETTDAGSGDGVIVIDNFYTGRKGNAVHHIGNPRKRFCFLNPDYKTNVIRTLNMLGLAKRTGALFLLTSTNEVYGDALEYSQKENYWGNGNSIGSPLFNPSNAAETLAMDFHRGTGVQVRIARIFNAYGPLDQAHWVLQGSLPFYCKVIKCCGDVYSNTTVLRSLIGDRGQSIVMLLAATLWHYRLQRHSTAGRIRDREWSTAHTKLGNVMIAGLIKLMDGENVGPFNLGNPREFTMLDLVEVIKETIDPRATAVFKSKTADDPHKRKPDITKAKQLQNWEPKIPLREGLSIMAKDFRRRIQNE</sequence>
<comment type="similarity">
    <text evidence="3">Belongs to the NAD(P)-dependent epimerase/dehydratase family. UDP-glucuronic acid decarboxylase subfamily.</text>
</comment>
<dbReference type="AlphaFoldDB" id="A0AAV7GMJ7"/>
<dbReference type="Pfam" id="PF16363">
    <property type="entry name" value="GDP_Man_Dehyd"/>
    <property type="match status" value="1"/>
</dbReference>
<dbReference type="Gene3D" id="3.40.50.720">
    <property type="entry name" value="NAD(P)-binding Rossmann-like Domain"/>
    <property type="match status" value="2"/>
</dbReference>
<comment type="function">
    <text evidence="8">Catalyzes the NAD-dependent decarboxylation of UDP-glucuronic acid to UDP-xylose. Necessary for the biosynthesis of the core tetrasaccharide in glycosaminoglycan biosynthesis.</text>
</comment>
<dbReference type="GO" id="GO:0005737">
    <property type="term" value="C:cytoplasm"/>
    <property type="evidence" value="ECO:0007669"/>
    <property type="project" value="TreeGrafter"/>
</dbReference>
<evidence type="ECO:0000256" key="9">
    <source>
        <dbReference type="SAM" id="MobiDB-lite"/>
    </source>
</evidence>
<organism evidence="11 12">
    <name type="scientific">Dendrobium chrysotoxum</name>
    <name type="common">Orchid</name>
    <dbReference type="NCBI Taxonomy" id="161865"/>
    <lineage>
        <taxon>Eukaryota</taxon>
        <taxon>Viridiplantae</taxon>
        <taxon>Streptophyta</taxon>
        <taxon>Embryophyta</taxon>
        <taxon>Tracheophyta</taxon>
        <taxon>Spermatophyta</taxon>
        <taxon>Magnoliopsida</taxon>
        <taxon>Liliopsida</taxon>
        <taxon>Asparagales</taxon>
        <taxon>Orchidaceae</taxon>
        <taxon>Epidendroideae</taxon>
        <taxon>Malaxideae</taxon>
        <taxon>Dendrobiinae</taxon>
        <taxon>Dendrobium</taxon>
    </lineage>
</organism>
<evidence type="ECO:0000256" key="3">
    <source>
        <dbReference type="ARBA" id="ARBA00007505"/>
    </source>
</evidence>
<feature type="region of interest" description="Disordered" evidence="9">
    <location>
        <begin position="410"/>
        <end position="429"/>
    </location>
</feature>
<name>A0AAV7GMJ7_DENCH</name>
<keyword evidence="5" id="KW-0210">Decarboxylase</keyword>
<comment type="caution">
    <text evidence="11">The sequence shown here is derived from an EMBL/GenBank/DDBJ whole genome shotgun (WGS) entry which is preliminary data.</text>
</comment>
<dbReference type="EMBL" id="JAGFBR010000012">
    <property type="protein sequence ID" value="KAH0457371.1"/>
    <property type="molecule type" value="Genomic_DNA"/>
</dbReference>
<dbReference type="SUPFAM" id="SSF51735">
    <property type="entry name" value="NAD(P)-binding Rossmann-fold domains"/>
    <property type="match status" value="1"/>
</dbReference>
<evidence type="ECO:0000256" key="4">
    <source>
        <dbReference type="ARBA" id="ARBA00012290"/>
    </source>
</evidence>
<dbReference type="PANTHER" id="PTHR43078">
    <property type="entry name" value="UDP-GLUCURONIC ACID DECARBOXYLASE-RELATED"/>
    <property type="match status" value="1"/>
</dbReference>
<protein>
    <recommendedName>
        <fullName evidence="4">UDP-glucuronate decarboxylase</fullName>
        <ecNumber evidence="4">4.1.1.35</ecNumber>
    </recommendedName>
</protein>
<dbReference type="EC" id="4.1.1.35" evidence="4"/>
<keyword evidence="7" id="KW-0456">Lyase</keyword>
<feature type="domain" description="NAD(P)-binding" evidence="10">
    <location>
        <begin position="195"/>
        <end position="288"/>
    </location>
</feature>
<gene>
    <name evidence="11" type="ORF">IEQ34_012686</name>
</gene>
<comment type="pathway">
    <text evidence="2">Nucleotide-sugar biosynthesis; UDP-alpha-D-xylose biosynthesis; UDP-alpha-D-xylose from UDP-alpha-D-glucuronate: step 1/1.</text>
</comment>
<dbReference type="GO" id="GO:0070403">
    <property type="term" value="F:NAD+ binding"/>
    <property type="evidence" value="ECO:0007669"/>
    <property type="project" value="InterPro"/>
</dbReference>
<accession>A0AAV7GMJ7</accession>
<dbReference type="Proteomes" id="UP000775213">
    <property type="component" value="Unassembled WGS sequence"/>
</dbReference>
<dbReference type="InterPro" id="IPR044516">
    <property type="entry name" value="UXS-like"/>
</dbReference>
<keyword evidence="12" id="KW-1185">Reference proteome</keyword>
<proteinExistence type="inferred from homology"/>
<dbReference type="InterPro" id="IPR016040">
    <property type="entry name" value="NAD(P)-bd_dom"/>
</dbReference>
<evidence type="ECO:0000259" key="10">
    <source>
        <dbReference type="Pfam" id="PF16363"/>
    </source>
</evidence>
<dbReference type="GO" id="GO:0048040">
    <property type="term" value="F:UDP-glucuronate decarboxylase activity"/>
    <property type="evidence" value="ECO:0007669"/>
    <property type="project" value="UniProtKB-EC"/>
</dbReference>
<evidence type="ECO:0000256" key="6">
    <source>
        <dbReference type="ARBA" id="ARBA00023027"/>
    </source>
</evidence>
<evidence type="ECO:0000313" key="11">
    <source>
        <dbReference type="EMBL" id="KAH0457371.1"/>
    </source>
</evidence>
<dbReference type="InterPro" id="IPR036291">
    <property type="entry name" value="NAD(P)-bd_dom_sf"/>
</dbReference>
<reference evidence="11 12" key="1">
    <citation type="journal article" date="2021" name="Hortic Res">
        <title>Chromosome-scale assembly of the Dendrobium chrysotoxum genome enhances the understanding of orchid evolution.</title>
        <authorList>
            <person name="Zhang Y."/>
            <person name="Zhang G.Q."/>
            <person name="Zhang D."/>
            <person name="Liu X.D."/>
            <person name="Xu X.Y."/>
            <person name="Sun W.H."/>
            <person name="Yu X."/>
            <person name="Zhu X."/>
            <person name="Wang Z.W."/>
            <person name="Zhao X."/>
            <person name="Zhong W.Y."/>
            <person name="Chen H."/>
            <person name="Yin W.L."/>
            <person name="Huang T."/>
            <person name="Niu S.C."/>
            <person name="Liu Z.J."/>
        </authorList>
    </citation>
    <scope>NUCLEOTIDE SEQUENCE [LARGE SCALE GENOMIC DNA]</scope>
    <source>
        <strain evidence="11">Lindl</strain>
    </source>
</reference>
<feature type="compositionally biased region" description="Basic and acidic residues" evidence="9">
    <location>
        <begin position="410"/>
        <end position="424"/>
    </location>
</feature>
<evidence type="ECO:0000256" key="7">
    <source>
        <dbReference type="ARBA" id="ARBA00023239"/>
    </source>
</evidence>
<evidence type="ECO:0000256" key="5">
    <source>
        <dbReference type="ARBA" id="ARBA00022793"/>
    </source>
</evidence>
<evidence type="ECO:0000256" key="1">
    <source>
        <dbReference type="ARBA" id="ARBA00001911"/>
    </source>
</evidence>
<comment type="cofactor">
    <cofactor evidence="1">
        <name>NAD(+)</name>
        <dbReference type="ChEBI" id="CHEBI:57540"/>
    </cofactor>
</comment>
<evidence type="ECO:0000256" key="2">
    <source>
        <dbReference type="ARBA" id="ARBA00005100"/>
    </source>
</evidence>
<evidence type="ECO:0000313" key="12">
    <source>
        <dbReference type="Proteomes" id="UP000775213"/>
    </source>
</evidence>
<keyword evidence="6" id="KW-0520">NAD</keyword>
<dbReference type="GO" id="GO:0042732">
    <property type="term" value="P:D-xylose metabolic process"/>
    <property type="evidence" value="ECO:0007669"/>
    <property type="project" value="InterPro"/>
</dbReference>